<keyword evidence="5" id="KW-1185">Reference proteome</keyword>
<evidence type="ECO:0000256" key="2">
    <source>
        <dbReference type="SAM" id="SignalP"/>
    </source>
</evidence>
<dbReference type="Pfam" id="PF14275">
    <property type="entry name" value="DUF4362"/>
    <property type="match status" value="1"/>
</dbReference>
<accession>A0A3D9I4Y3</accession>
<name>A0A3D9I4Y3_9BACL</name>
<keyword evidence="2" id="KW-0732">Signal</keyword>
<organism evidence="4 5">
    <name type="scientific">Cohnella phaseoli</name>
    <dbReference type="NCBI Taxonomy" id="456490"/>
    <lineage>
        <taxon>Bacteria</taxon>
        <taxon>Bacillati</taxon>
        <taxon>Bacillota</taxon>
        <taxon>Bacilli</taxon>
        <taxon>Bacillales</taxon>
        <taxon>Paenibacillaceae</taxon>
        <taxon>Cohnella</taxon>
    </lineage>
</organism>
<dbReference type="RefSeq" id="WP_220377205.1">
    <property type="nucleotide sequence ID" value="NZ_QRDZ01000038.1"/>
</dbReference>
<dbReference type="InterPro" id="IPR058780">
    <property type="entry name" value="YhfM-like_dom"/>
</dbReference>
<feature type="chain" id="PRO_5038705837" evidence="2">
    <location>
        <begin position="24"/>
        <end position="281"/>
    </location>
</feature>
<sequence length="281" mass="31460">MRRKRIWLVMLAGLLLLAGCGMSKPAGKPTEEPRPSTQENPPSGERRPEVMPVEWKGTEFRQVVVSRSQRFGSVYPAALGAFEGQKELKAFVKAFRSAEQMGGQLDIAKPEYDVSFVGEDGEAGFHLWLGYESGTKGLYTYVEDSGTGYVLSEEHTDRLRELIRSLDYTPEQAAANGDIVNVHGKPTNLDNWTKFVEQVRLGNLAEAHITAYTIEGDPIFEDLLFDGQAIQYTYDNSMDGFGVPRRSTDFCKNLEQDGLRYTLSKCDDDKSRVVLDLKTVE</sequence>
<gene>
    <name evidence="4" type="ORF">DFP98_13854</name>
</gene>
<comment type="caution">
    <text evidence="4">The sequence shown here is derived from an EMBL/GenBank/DDBJ whole genome shotgun (WGS) entry which is preliminary data.</text>
</comment>
<feature type="region of interest" description="Disordered" evidence="1">
    <location>
        <begin position="24"/>
        <end position="51"/>
    </location>
</feature>
<dbReference type="AlphaFoldDB" id="A0A3D9I4Y3"/>
<evidence type="ECO:0000256" key="1">
    <source>
        <dbReference type="SAM" id="MobiDB-lite"/>
    </source>
</evidence>
<dbReference type="Proteomes" id="UP000256977">
    <property type="component" value="Unassembled WGS sequence"/>
</dbReference>
<evidence type="ECO:0000259" key="3">
    <source>
        <dbReference type="Pfam" id="PF26353"/>
    </source>
</evidence>
<dbReference type="InterPro" id="IPR025372">
    <property type="entry name" value="DUF4362"/>
</dbReference>
<feature type="signal peptide" evidence="2">
    <location>
        <begin position="1"/>
        <end position="23"/>
    </location>
</feature>
<dbReference type="EMBL" id="QRDZ01000038">
    <property type="protein sequence ID" value="RED56685.1"/>
    <property type="molecule type" value="Genomic_DNA"/>
</dbReference>
<proteinExistence type="predicted"/>
<evidence type="ECO:0000313" key="4">
    <source>
        <dbReference type="EMBL" id="RED56685.1"/>
    </source>
</evidence>
<dbReference type="Pfam" id="PF26353">
    <property type="entry name" value="YhfM"/>
    <property type="match status" value="1"/>
</dbReference>
<evidence type="ECO:0000313" key="5">
    <source>
        <dbReference type="Proteomes" id="UP000256977"/>
    </source>
</evidence>
<protein>
    <submittedName>
        <fullName evidence="4">Uncharacterized protein DUF4362</fullName>
    </submittedName>
</protein>
<reference evidence="4 5" key="1">
    <citation type="submission" date="2018-07" db="EMBL/GenBank/DDBJ databases">
        <title>Genomic Encyclopedia of Type Strains, Phase III (KMG-III): the genomes of soil and plant-associated and newly described type strains.</title>
        <authorList>
            <person name="Whitman W."/>
        </authorList>
    </citation>
    <scope>NUCLEOTIDE SEQUENCE [LARGE SCALE GENOMIC DNA]</scope>
    <source>
        <strain evidence="4 5">CECT 7287</strain>
    </source>
</reference>
<dbReference type="PROSITE" id="PS51257">
    <property type="entry name" value="PROKAR_LIPOPROTEIN"/>
    <property type="match status" value="1"/>
</dbReference>
<feature type="domain" description="YhfM-like" evidence="3">
    <location>
        <begin position="82"/>
        <end position="164"/>
    </location>
</feature>